<dbReference type="RefSeq" id="WP_184097625.1">
    <property type="nucleotide sequence ID" value="NZ_JACIJH010000005.1"/>
</dbReference>
<dbReference type="EMBL" id="JACIJH010000005">
    <property type="protein sequence ID" value="MBB5706582.1"/>
    <property type="molecule type" value="Genomic_DNA"/>
</dbReference>
<dbReference type="Proteomes" id="UP000537161">
    <property type="component" value="Unassembled WGS sequence"/>
</dbReference>
<evidence type="ECO:0000256" key="1">
    <source>
        <dbReference type="SAM" id="MobiDB-lite"/>
    </source>
</evidence>
<organism evidence="2 3">
    <name type="scientific">Sphingopyxis panaciterrulae</name>
    <dbReference type="NCBI Taxonomy" id="462372"/>
    <lineage>
        <taxon>Bacteria</taxon>
        <taxon>Pseudomonadati</taxon>
        <taxon>Pseudomonadota</taxon>
        <taxon>Alphaproteobacteria</taxon>
        <taxon>Sphingomonadales</taxon>
        <taxon>Sphingomonadaceae</taxon>
        <taxon>Sphingopyxis</taxon>
    </lineage>
</organism>
<protein>
    <submittedName>
        <fullName evidence="2">Uncharacterized protein</fullName>
    </submittedName>
</protein>
<dbReference type="AlphaFoldDB" id="A0A7W9B5X0"/>
<gene>
    <name evidence="2" type="ORF">FHR21_001939</name>
</gene>
<evidence type="ECO:0000313" key="2">
    <source>
        <dbReference type="EMBL" id="MBB5706582.1"/>
    </source>
</evidence>
<feature type="compositionally biased region" description="Basic and acidic residues" evidence="1">
    <location>
        <begin position="306"/>
        <end position="318"/>
    </location>
</feature>
<accession>A0A7W9B5X0</accession>
<feature type="region of interest" description="Disordered" evidence="1">
    <location>
        <begin position="302"/>
        <end position="328"/>
    </location>
</feature>
<evidence type="ECO:0000313" key="3">
    <source>
        <dbReference type="Proteomes" id="UP000537161"/>
    </source>
</evidence>
<name>A0A7W9B5X0_9SPHN</name>
<keyword evidence="3" id="KW-1185">Reference proteome</keyword>
<reference evidence="2 3" key="1">
    <citation type="submission" date="2020-08" db="EMBL/GenBank/DDBJ databases">
        <title>Genomic Encyclopedia of Type Strains, Phase IV (KMG-IV): sequencing the most valuable type-strain genomes for metagenomic binning, comparative biology and taxonomic classification.</title>
        <authorList>
            <person name="Goeker M."/>
        </authorList>
    </citation>
    <scope>NUCLEOTIDE SEQUENCE [LARGE SCALE GENOMIC DNA]</scope>
    <source>
        <strain evidence="2 3">DSM 27163</strain>
    </source>
</reference>
<proteinExistence type="predicted"/>
<sequence length="328" mass="35654">MTDATAAIPAPAPAAPPSYHWTPALQRDFLSHLAVTGSVKIAATRVSMSPSAAYQLRHKPQGAAFRLGWAAAVRIARERLADELLDRAIWGIEESYERGPATREGYHYHNRRRHDPRLGLAMLARLDRVVEVRAQAGEDMLAQVIAGDWDGFLSLFDAAGVEPGVDGESGGHNAALALWLAGRDNRANPVATLWKDSPIANEVARFSADPDVEPVAEPTPEEAAADMHVWHDDAHGEWRTNFPPPEDFTGIEEGEFGDEDYERTLEIDEEEAWLAAREAEVAPLRAAGEAARRAFFAIPAPANDRGVAEARGTGENRARAGRSAPPAR</sequence>
<comment type="caution">
    <text evidence="2">The sequence shown here is derived from an EMBL/GenBank/DDBJ whole genome shotgun (WGS) entry which is preliminary data.</text>
</comment>